<feature type="transmembrane region" description="Helical" evidence="8">
    <location>
        <begin position="177"/>
        <end position="194"/>
    </location>
</feature>
<feature type="transmembrane region" description="Helical" evidence="8">
    <location>
        <begin position="450"/>
        <end position="474"/>
    </location>
</feature>
<evidence type="ECO:0000256" key="8">
    <source>
        <dbReference type="SAM" id="Phobius"/>
    </source>
</evidence>
<feature type="transmembrane region" description="Helical" evidence="8">
    <location>
        <begin position="206"/>
        <end position="222"/>
    </location>
</feature>
<evidence type="ECO:0000313" key="10">
    <source>
        <dbReference type="Proteomes" id="UP000275256"/>
    </source>
</evidence>
<dbReference type="Pfam" id="PF09594">
    <property type="entry name" value="GT87"/>
    <property type="match status" value="1"/>
</dbReference>
<evidence type="ECO:0000256" key="1">
    <source>
        <dbReference type="ARBA" id="ARBA00004651"/>
    </source>
</evidence>
<comment type="subcellular location">
    <subcellularLocation>
        <location evidence="1">Cell membrane</location>
        <topology evidence="1">Multi-pass membrane protein</topology>
    </subcellularLocation>
</comment>
<feature type="transmembrane region" description="Helical" evidence="8">
    <location>
        <begin position="374"/>
        <end position="391"/>
    </location>
</feature>
<evidence type="ECO:0000256" key="6">
    <source>
        <dbReference type="ARBA" id="ARBA00023136"/>
    </source>
</evidence>
<evidence type="ECO:0000313" key="9">
    <source>
        <dbReference type="EMBL" id="RMB59934.1"/>
    </source>
</evidence>
<keyword evidence="4 8" id="KW-0812">Transmembrane</keyword>
<feature type="transmembrane region" description="Helical" evidence="8">
    <location>
        <begin position="255"/>
        <end position="276"/>
    </location>
</feature>
<dbReference type="GO" id="GO:0005886">
    <property type="term" value="C:plasma membrane"/>
    <property type="evidence" value="ECO:0007669"/>
    <property type="project" value="UniProtKB-SubCell"/>
</dbReference>
<feature type="transmembrane region" description="Helical" evidence="8">
    <location>
        <begin position="96"/>
        <end position="115"/>
    </location>
</feature>
<feature type="transmembrane region" description="Helical" evidence="8">
    <location>
        <begin position="419"/>
        <end position="438"/>
    </location>
</feature>
<evidence type="ECO:0000256" key="3">
    <source>
        <dbReference type="ARBA" id="ARBA00022679"/>
    </source>
</evidence>
<evidence type="ECO:0000256" key="7">
    <source>
        <dbReference type="ARBA" id="ARBA00024033"/>
    </source>
</evidence>
<keyword evidence="6 8" id="KW-0472">Membrane</keyword>
<comment type="similarity">
    <text evidence="7">Belongs to the glycosyltransferase 87 family.</text>
</comment>
<evidence type="ECO:0000256" key="2">
    <source>
        <dbReference type="ARBA" id="ARBA00022475"/>
    </source>
</evidence>
<dbReference type="GO" id="GO:0016758">
    <property type="term" value="F:hexosyltransferase activity"/>
    <property type="evidence" value="ECO:0007669"/>
    <property type="project" value="InterPro"/>
</dbReference>
<keyword evidence="2" id="KW-1003">Cell membrane</keyword>
<dbReference type="AlphaFoldDB" id="A0A3M0G518"/>
<gene>
    <name evidence="9" type="ORF">EAX62_09390</name>
</gene>
<feature type="transmembrane region" description="Helical" evidence="8">
    <location>
        <begin position="346"/>
        <end position="367"/>
    </location>
</feature>
<keyword evidence="5 8" id="KW-1133">Transmembrane helix</keyword>
<keyword evidence="3" id="KW-0808">Transferase</keyword>
<feature type="transmembrane region" description="Helical" evidence="8">
    <location>
        <begin position="283"/>
        <end position="300"/>
    </location>
</feature>
<evidence type="ECO:0000256" key="4">
    <source>
        <dbReference type="ARBA" id="ARBA00022692"/>
    </source>
</evidence>
<evidence type="ECO:0000256" key="5">
    <source>
        <dbReference type="ARBA" id="ARBA00022989"/>
    </source>
</evidence>
<feature type="transmembrane region" description="Helical" evidence="8">
    <location>
        <begin position="397"/>
        <end position="414"/>
    </location>
</feature>
<accession>A0A3M0G518</accession>
<organism evidence="9 10">
    <name type="scientific">Tessaracoccus antarcticus</name>
    <dbReference type="NCBI Taxonomy" id="2479848"/>
    <lineage>
        <taxon>Bacteria</taxon>
        <taxon>Bacillati</taxon>
        <taxon>Actinomycetota</taxon>
        <taxon>Actinomycetes</taxon>
        <taxon>Propionibacteriales</taxon>
        <taxon>Propionibacteriaceae</taxon>
        <taxon>Tessaracoccus</taxon>
    </lineage>
</organism>
<name>A0A3M0G518_9ACTN</name>
<keyword evidence="10" id="KW-1185">Reference proteome</keyword>
<protein>
    <submittedName>
        <fullName evidence="9">DUF2029 domain-containing protein</fullName>
    </submittedName>
</protein>
<reference evidence="9 10" key="1">
    <citation type="submission" date="2018-10" db="EMBL/GenBank/DDBJ databases">
        <title>Tessaracoccus antarcticuss sp. nov., isolated from sediment.</title>
        <authorList>
            <person name="Zhou L.Y."/>
            <person name="Du Z.J."/>
        </authorList>
    </citation>
    <scope>NUCLEOTIDE SEQUENCE [LARGE SCALE GENOMIC DNA]</scope>
    <source>
        <strain evidence="9 10">JDX10</strain>
    </source>
</reference>
<sequence length="485" mass="52841">MSSATSSTERPALSFVLWRTSNIAVGQRLTRFPHPAHAVTGQACSGCGSAGVARAPTTPLPKRDGTIRGKSFCPQVGEAVFQKLTERYLASWPARLLAVAAALLVAAALTFWLPYTWPYRIDIDVYRLGGRAFLDGADLYGRLPDTEVGANLPFTYPPIAAALFSLFAIMPLRAASTLLSILSVMAMGWLLALVLREVTRRTTSEALWLALPVLALISWLGPMRENIEFGQINVLLMALVLTDVLAGQGKPWRGWLTGLAVAIKLTPAVFLVYFLLRRDWRSLIMTVVSFAVYTAIGFALRPADSVEYWTSALRDTGRIGNAGFPSNLSINGFVHRLGFDGTAASVGWFVVSAAVGLAIMWIAWKLLQADQKAAAALVVGFIALFCSPVSWGHHWVWALPMLVVFAVWAAQGIAPRVAWLVLLVTGAYIFWALPQWWFPSSEGETPEWNILQQLVGSAYLVWAAAALVVMAVFWRSRPVAVPAGN</sequence>
<dbReference type="InterPro" id="IPR018584">
    <property type="entry name" value="GT87"/>
</dbReference>
<comment type="caution">
    <text evidence="9">The sequence shown here is derived from an EMBL/GenBank/DDBJ whole genome shotgun (WGS) entry which is preliminary data.</text>
</comment>
<dbReference type="Proteomes" id="UP000275256">
    <property type="component" value="Unassembled WGS sequence"/>
</dbReference>
<proteinExistence type="inferred from homology"/>
<dbReference type="EMBL" id="REFW01000002">
    <property type="protein sequence ID" value="RMB59934.1"/>
    <property type="molecule type" value="Genomic_DNA"/>
</dbReference>